<dbReference type="Proteomes" id="UP001500418">
    <property type="component" value="Unassembled WGS sequence"/>
</dbReference>
<feature type="domain" description="Glycoside hydrolase family 20 catalytic" evidence="5">
    <location>
        <begin position="105"/>
        <end position="147"/>
    </location>
</feature>
<dbReference type="InterPro" id="IPR029018">
    <property type="entry name" value="Hex-like_dom2"/>
</dbReference>
<evidence type="ECO:0000256" key="1">
    <source>
        <dbReference type="ARBA" id="ARBA00006285"/>
    </source>
</evidence>
<comment type="similarity">
    <text evidence="1">Belongs to the glycosyl hydrolase 20 family.</text>
</comment>
<dbReference type="InterPro" id="IPR015882">
    <property type="entry name" value="HEX_bac_N"/>
</dbReference>
<dbReference type="InterPro" id="IPR015883">
    <property type="entry name" value="Glyco_hydro_20_cat"/>
</dbReference>
<dbReference type="PANTHER" id="PTHR43678">
    <property type="entry name" value="PUTATIVE (AFU_ORTHOLOGUE AFUA_2G00640)-RELATED"/>
    <property type="match status" value="1"/>
</dbReference>
<dbReference type="Gene3D" id="3.20.20.80">
    <property type="entry name" value="Glycosidases"/>
    <property type="match status" value="1"/>
</dbReference>
<dbReference type="InterPro" id="IPR025705">
    <property type="entry name" value="Beta_hexosaminidase_sua/sub"/>
</dbReference>
<feature type="region of interest" description="Disordered" evidence="4">
    <location>
        <begin position="1"/>
        <end position="25"/>
    </location>
</feature>
<evidence type="ECO:0000313" key="8">
    <source>
        <dbReference type="Proteomes" id="UP001500418"/>
    </source>
</evidence>
<name>A0ABN1PIV1_9ACTN</name>
<evidence type="ECO:0000259" key="5">
    <source>
        <dbReference type="Pfam" id="PF00728"/>
    </source>
</evidence>
<keyword evidence="8" id="KW-1185">Reference proteome</keyword>
<evidence type="ECO:0000313" key="7">
    <source>
        <dbReference type="EMBL" id="GAA0928883.1"/>
    </source>
</evidence>
<keyword evidence="2" id="KW-0378">Hydrolase</keyword>
<evidence type="ECO:0000256" key="3">
    <source>
        <dbReference type="ARBA" id="ARBA00023295"/>
    </source>
</evidence>
<sequence length="174" mass="18922">MPWPSSPTLSSCREEHSALRPPVTTGTPAVGDIALRVDPNADFGGAKPELRPEAYRLKVADGVVDIVGGSDKGLYYGTRTLLQTVLGSPDHASLPGETAVDYPNYAIRGFMLDVGRRYFTPEFITSYLRWMGWLKLNALQLHINDNEISARTPGPSSSSSPSWASTAETPTIWT</sequence>
<evidence type="ECO:0000256" key="4">
    <source>
        <dbReference type="SAM" id="MobiDB-lite"/>
    </source>
</evidence>
<dbReference type="InterPro" id="IPR017853">
    <property type="entry name" value="GH"/>
</dbReference>
<evidence type="ECO:0000256" key="2">
    <source>
        <dbReference type="ARBA" id="ARBA00022801"/>
    </source>
</evidence>
<comment type="caution">
    <text evidence="7">The sequence shown here is derived from an EMBL/GenBank/DDBJ whole genome shotgun (WGS) entry which is preliminary data.</text>
</comment>
<proteinExistence type="inferred from homology"/>
<dbReference type="Pfam" id="PF02838">
    <property type="entry name" value="Glyco_hydro_20b"/>
    <property type="match status" value="1"/>
</dbReference>
<keyword evidence="3" id="KW-0326">Glycosidase</keyword>
<gene>
    <name evidence="7" type="ORF">GCM10009575_031010</name>
</gene>
<feature type="compositionally biased region" description="Polar residues" evidence="4">
    <location>
        <begin position="1"/>
        <end position="11"/>
    </location>
</feature>
<feature type="region of interest" description="Disordered" evidence="4">
    <location>
        <begin position="150"/>
        <end position="174"/>
    </location>
</feature>
<dbReference type="SUPFAM" id="SSF55545">
    <property type="entry name" value="beta-N-acetylhexosaminidase-like domain"/>
    <property type="match status" value="1"/>
</dbReference>
<accession>A0ABN1PIV1</accession>
<protein>
    <recommendedName>
        <fullName evidence="9">Beta-N-acetylhexosaminidase</fullName>
    </recommendedName>
</protein>
<dbReference type="Pfam" id="PF00728">
    <property type="entry name" value="Glyco_hydro_20"/>
    <property type="match status" value="1"/>
</dbReference>
<dbReference type="PANTHER" id="PTHR43678:SF1">
    <property type="entry name" value="BETA-N-ACETYLHEXOSAMINIDASE"/>
    <property type="match status" value="1"/>
</dbReference>
<dbReference type="SUPFAM" id="SSF51445">
    <property type="entry name" value="(Trans)glycosidases"/>
    <property type="match status" value="1"/>
</dbReference>
<reference evidence="7 8" key="1">
    <citation type="journal article" date="2019" name="Int. J. Syst. Evol. Microbiol.">
        <title>The Global Catalogue of Microorganisms (GCM) 10K type strain sequencing project: providing services to taxonomists for standard genome sequencing and annotation.</title>
        <authorList>
            <consortium name="The Broad Institute Genomics Platform"/>
            <consortium name="The Broad Institute Genome Sequencing Center for Infectious Disease"/>
            <person name="Wu L."/>
            <person name="Ma J."/>
        </authorList>
    </citation>
    <scope>NUCLEOTIDE SEQUENCE [LARGE SCALE GENOMIC DNA]</scope>
    <source>
        <strain evidence="7 8">JCM 11444</strain>
    </source>
</reference>
<evidence type="ECO:0008006" key="9">
    <source>
        <dbReference type="Google" id="ProtNLM"/>
    </source>
</evidence>
<organism evidence="7 8">
    <name type="scientific">Streptomyces rhizosphaericus</name>
    <dbReference type="NCBI Taxonomy" id="114699"/>
    <lineage>
        <taxon>Bacteria</taxon>
        <taxon>Bacillati</taxon>
        <taxon>Actinomycetota</taxon>
        <taxon>Actinomycetes</taxon>
        <taxon>Kitasatosporales</taxon>
        <taxon>Streptomycetaceae</taxon>
        <taxon>Streptomyces</taxon>
        <taxon>Streptomyces violaceusniger group</taxon>
    </lineage>
</organism>
<dbReference type="PRINTS" id="PR00738">
    <property type="entry name" value="GLHYDRLASE20"/>
</dbReference>
<evidence type="ECO:0000259" key="6">
    <source>
        <dbReference type="Pfam" id="PF02838"/>
    </source>
</evidence>
<dbReference type="InterPro" id="IPR052764">
    <property type="entry name" value="GH20_Enzymes"/>
</dbReference>
<dbReference type="EMBL" id="BAAAID010000016">
    <property type="protein sequence ID" value="GAA0928883.1"/>
    <property type="molecule type" value="Genomic_DNA"/>
</dbReference>
<feature type="domain" description="Beta-hexosaminidase bacterial type N-terminal" evidence="6">
    <location>
        <begin position="16"/>
        <end position="102"/>
    </location>
</feature>
<dbReference type="Gene3D" id="3.30.379.10">
    <property type="entry name" value="Chitobiase/beta-hexosaminidase domain 2-like"/>
    <property type="match status" value="1"/>
</dbReference>